<accession>A0ACC6QME6</accession>
<name>A0ACC6QME6_9ACTN</name>
<organism evidence="1 2">
    <name type="scientific">Streptomyces pratisoli</name>
    <dbReference type="NCBI Taxonomy" id="3139917"/>
    <lineage>
        <taxon>Bacteria</taxon>
        <taxon>Bacillati</taxon>
        <taxon>Actinomycetota</taxon>
        <taxon>Actinomycetes</taxon>
        <taxon>Kitasatosporales</taxon>
        <taxon>Streptomycetaceae</taxon>
        <taxon>Streptomyces</taxon>
    </lineage>
</organism>
<dbReference type="EMBL" id="JBBKAI010000002">
    <property type="protein sequence ID" value="MEJ8659460.1"/>
    <property type="molecule type" value="Genomic_DNA"/>
</dbReference>
<proteinExistence type="predicted"/>
<gene>
    <name evidence="1" type="ORF">WKI58_23550</name>
</gene>
<dbReference type="Proteomes" id="UP001375539">
    <property type="component" value="Unassembled WGS sequence"/>
</dbReference>
<evidence type="ECO:0000313" key="1">
    <source>
        <dbReference type="EMBL" id="MEJ8659460.1"/>
    </source>
</evidence>
<reference evidence="1" key="1">
    <citation type="submission" date="2024-03" db="EMBL/GenBank/DDBJ databases">
        <title>Novel Streptomyces species of biotechnological and ecological value are a feature of Machair soil.</title>
        <authorList>
            <person name="Prole J.R."/>
            <person name="Goodfellow M."/>
            <person name="Allenby N."/>
            <person name="Ward A.C."/>
        </authorList>
    </citation>
    <scope>NUCLEOTIDE SEQUENCE</scope>
    <source>
        <strain evidence="1">MS1.AVA.4</strain>
    </source>
</reference>
<protein>
    <submittedName>
        <fullName evidence="1">Imm52 family immunity protein</fullName>
    </submittedName>
</protein>
<comment type="caution">
    <text evidence="1">The sequence shown here is derived from an EMBL/GenBank/DDBJ whole genome shotgun (WGS) entry which is preliminary data.</text>
</comment>
<keyword evidence="2" id="KW-1185">Reference proteome</keyword>
<evidence type="ECO:0000313" key="2">
    <source>
        <dbReference type="Proteomes" id="UP001375539"/>
    </source>
</evidence>
<sequence length="242" mass="25634">MLNVVVNGFWGRRQESAAQVAGRWADSLNALEALDRAAFSGWREATGDVASAPELPASAAALTDYIERTNQEPDAGRIGFTTSVLTNNPGMPRVTVAIHAGGTSEYVTNSVAVSFRSRELDESVAVIRRTADILRIVAEAWDIDAGQAAGRTQFTAVKDAFGLPNSAPRCGRSVYLSAKRAALAPEGLPGTYTRTAHDGLIIDLTRGGSEDLSVETIIAAHRALSSAGALEALPVPFDRPTW</sequence>